<feature type="domain" description="PPM-type phosphatase" evidence="1">
    <location>
        <begin position="3"/>
        <end position="249"/>
    </location>
</feature>
<sequence>MLKFAAKSDIGLVRSENQDFVSYAYKNNVALGILCDGMGGHYNGLLASKTAVTEFKKYFEETDFSLISDQNKNAIQKWFYKGLTIVDQKMRALVEENATNSDMGTTLTMFLYFEKTKSTYIFNIGDSRTYLYNGFLHQVTKDQNILNYLIDVESWKPEEAKKAKGWDRLTSALGPNKSKNADIFLIHKDSNPRMFILTTDGIHDFISKPAFEQILQNSNYNLEQKCDHLIDYAMINKSNDNLTCLIMEIE</sequence>
<evidence type="ECO:0000259" key="1">
    <source>
        <dbReference type="PROSITE" id="PS51746"/>
    </source>
</evidence>
<dbReference type="EMBL" id="CP148066">
    <property type="protein sequence ID" value="WXL28197.1"/>
    <property type="molecule type" value="Genomic_DNA"/>
</dbReference>
<proteinExistence type="predicted"/>
<dbReference type="SMART" id="SM00332">
    <property type="entry name" value="PP2Cc"/>
    <property type="match status" value="1"/>
</dbReference>
<evidence type="ECO:0000313" key="2">
    <source>
        <dbReference type="EMBL" id="WXL28197.1"/>
    </source>
</evidence>
<reference evidence="2" key="1">
    <citation type="submission" date="2024-03" db="EMBL/GenBank/DDBJ databases">
        <title>Complete genome sequence of Mycoplasma gypis type strain B1/T1.</title>
        <authorList>
            <person name="Spergser J."/>
        </authorList>
    </citation>
    <scope>NUCLEOTIDE SEQUENCE [LARGE SCALE GENOMIC DNA]</scope>
    <source>
        <strain evidence="2">B1/T1</strain>
    </source>
</reference>
<accession>A0ABZ2RPN4</accession>
<organism evidence="2 3">
    <name type="scientific">[Mycoplasma] gypis</name>
    <dbReference type="NCBI Taxonomy" id="92404"/>
    <lineage>
        <taxon>Bacteria</taxon>
        <taxon>Bacillati</taxon>
        <taxon>Mycoplasmatota</taxon>
        <taxon>Mycoplasmoidales</taxon>
        <taxon>Metamycoplasmataceae</taxon>
        <taxon>Metamycoplasma</taxon>
    </lineage>
</organism>
<protein>
    <submittedName>
        <fullName evidence="2">PP2C family serine/threonine-protein phosphatase</fullName>
    </submittedName>
</protein>
<dbReference type="InterPro" id="IPR036457">
    <property type="entry name" value="PPM-type-like_dom_sf"/>
</dbReference>
<dbReference type="PROSITE" id="PS51746">
    <property type="entry name" value="PPM_2"/>
    <property type="match status" value="1"/>
</dbReference>
<gene>
    <name evidence="2" type="ORF">WG616_02390</name>
</gene>
<name>A0ABZ2RPN4_9BACT</name>
<keyword evidence="3" id="KW-1185">Reference proteome</keyword>
<dbReference type="RefSeq" id="WP_205498279.1">
    <property type="nucleotide sequence ID" value="NZ_CP148066.1"/>
</dbReference>
<dbReference type="SMART" id="SM00331">
    <property type="entry name" value="PP2C_SIG"/>
    <property type="match status" value="1"/>
</dbReference>
<dbReference type="InterPro" id="IPR001932">
    <property type="entry name" value="PPM-type_phosphatase-like_dom"/>
</dbReference>
<dbReference type="Proteomes" id="UP001460679">
    <property type="component" value="Chromosome"/>
</dbReference>
<dbReference type="CDD" id="cd00143">
    <property type="entry name" value="PP2Cc"/>
    <property type="match status" value="1"/>
</dbReference>
<dbReference type="Gene3D" id="3.60.40.10">
    <property type="entry name" value="PPM-type phosphatase domain"/>
    <property type="match status" value="1"/>
</dbReference>
<dbReference type="SUPFAM" id="SSF81606">
    <property type="entry name" value="PP2C-like"/>
    <property type="match status" value="1"/>
</dbReference>
<dbReference type="Pfam" id="PF13672">
    <property type="entry name" value="PP2C_2"/>
    <property type="match status" value="1"/>
</dbReference>
<evidence type="ECO:0000313" key="3">
    <source>
        <dbReference type="Proteomes" id="UP001460679"/>
    </source>
</evidence>